<keyword evidence="2" id="KW-0732">Signal</keyword>
<dbReference type="InterPro" id="IPR029058">
    <property type="entry name" value="AB_hydrolase_fold"/>
</dbReference>
<dbReference type="AlphaFoldDB" id="A0A6G1GNT3"/>
<evidence type="ECO:0000256" key="2">
    <source>
        <dbReference type="SAM" id="SignalP"/>
    </source>
</evidence>
<reference evidence="4" key="1">
    <citation type="journal article" date="2020" name="Stud. Mycol.">
        <title>101 Dothideomycetes genomes: a test case for predicting lifestyles and emergence of pathogens.</title>
        <authorList>
            <person name="Haridas S."/>
            <person name="Albert R."/>
            <person name="Binder M."/>
            <person name="Bloem J."/>
            <person name="Labutti K."/>
            <person name="Salamov A."/>
            <person name="Andreopoulos B."/>
            <person name="Baker S."/>
            <person name="Barry K."/>
            <person name="Bills G."/>
            <person name="Bluhm B."/>
            <person name="Cannon C."/>
            <person name="Castanera R."/>
            <person name="Culley D."/>
            <person name="Daum C."/>
            <person name="Ezra D."/>
            <person name="Gonzalez J."/>
            <person name="Henrissat B."/>
            <person name="Kuo A."/>
            <person name="Liang C."/>
            <person name="Lipzen A."/>
            <person name="Lutzoni F."/>
            <person name="Magnuson J."/>
            <person name="Mondo S."/>
            <person name="Nolan M."/>
            <person name="Ohm R."/>
            <person name="Pangilinan J."/>
            <person name="Park H.-J."/>
            <person name="Ramirez L."/>
            <person name="Alfaro M."/>
            <person name="Sun H."/>
            <person name="Tritt A."/>
            <person name="Yoshinaga Y."/>
            <person name="Zwiers L.-H."/>
            <person name="Turgeon B."/>
            <person name="Goodwin S."/>
            <person name="Spatafora J."/>
            <person name="Crous P."/>
            <person name="Grigoriev I."/>
        </authorList>
    </citation>
    <scope>NUCLEOTIDE SEQUENCE</scope>
    <source>
        <strain evidence="4">CBS 113979</strain>
    </source>
</reference>
<protein>
    <submittedName>
        <fullName evidence="4">Alpha/beta-hydrolase</fullName>
    </submittedName>
</protein>
<name>A0A6G1GNT3_9PEZI</name>
<dbReference type="InterPro" id="IPR013094">
    <property type="entry name" value="AB_hydrolase_3"/>
</dbReference>
<sequence length="397" mass="43742">MAISTPRPTLTAGQWIKLFYELLLVVPLQAARNAIPAAVHVTRLGLPLQPTLWNAIVRTLMTNVSPSNLHFLMPPTLEAYQLWMRQSGKHRGFKPAVQEGNYGKTRLMWLTKHDFMDDKVVLFFHGGGYVMPLSSGHLEWMAHLQEEVETALEQKTVGVAVLEYALVPDSIYPMQLAQAIDGLQTLLDQGFRLSSIVIGGDSAGGHLALSVLAHLLRPRDSLSRLDGLRSTPAIHPRNEETPLAGAFLVSPLVSFVTESLRFPSYEVNKRADLLSAYIVTTYGDYLTGGAQDAWMRDQAKGQAWGMALDVQGDLGVEKQWNDVGRVVEGVLITTGENEVFRDPVIEFATRLKKVFSGGVLILRPKEAHDGPLMDFSAGRPASSTTKAIVSFVVRSFQ</sequence>
<gene>
    <name evidence="4" type="ORF">K402DRAFT_340630</name>
</gene>
<dbReference type="PANTHER" id="PTHR48081">
    <property type="entry name" value="AB HYDROLASE SUPERFAMILY PROTEIN C4A8.06C"/>
    <property type="match status" value="1"/>
</dbReference>
<keyword evidence="5" id="KW-1185">Reference proteome</keyword>
<feature type="chain" id="PRO_5026061310" evidence="2">
    <location>
        <begin position="31"/>
        <end position="397"/>
    </location>
</feature>
<feature type="signal peptide" evidence="2">
    <location>
        <begin position="1"/>
        <end position="30"/>
    </location>
</feature>
<proteinExistence type="predicted"/>
<dbReference type="InterPro" id="IPR050300">
    <property type="entry name" value="GDXG_lipolytic_enzyme"/>
</dbReference>
<feature type="domain" description="Alpha/beta hydrolase fold-3" evidence="3">
    <location>
        <begin position="121"/>
        <end position="354"/>
    </location>
</feature>
<dbReference type="OrthoDB" id="2152029at2759"/>
<dbReference type="SUPFAM" id="SSF53474">
    <property type="entry name" value="alpha/beta-Hydrolases"/>
    <property type="match status" value="1"/>
</dbReference>
<evidence type="ECO:0000256" key="1">
    <source>
        <dbReference type="ARBA" id="ARBA00022801"/>
    </source>
</evidence>
<dbReference type="PANTHER" id="PTHR48081:SF31">
    <property type="entry name" value="STERYL ACETYL HYDROLASE MUG81-RELATED"/>
    <property type="match status" value="1"/>
</dbReference>
<keyword evidence="1 4" id="KW-0378">Hydrolase</keyword>
<evidence type="ECO:0000259" key="3">
    <source>
        <dbReference type="Pfam" id="PF07859"/>
    </source>
</evidence>
<evidence type="ECO:0000313" key="4">
    <source>
        <dbReference type="EMBL" id="KAF1982398.1"/>
    </source>
</evidence>
<dbReference type="Gene3D" id="3.40.50.1820">
    <property type="entry name" value="alpha/beta hydrolase"/>
    <property type="match status" value="1"/>
</dbReference>
<dbReference type="Pfam" id="PF07859">
    <property type="entry name" value="Abhydrolase_3"/>
    <property type="match status" value="1"/>
</dbReference>
<dbReference type="GO" id="GO:0016787">
    <property type="term" value="F:hydrolase activity"/>
    <property type="evidence" value="ECO:0007669"/>
    <property type="project" value="UniProtKB-KW"/>
</dbReference>
<dbReference type="EMBL" id="ML977185">
    <property type="protein sequence ID" value="KAF1982398.1"/>
    <property type="molecule type" value="Genomic_DNA"/>
</dbReference>
<accession>A0A6G1GNT3</accession>
<evidence type="ECO:0000313" key="5">
    <source>
        <dbReference type="Proteomes" id="UP000800041"/>
    </source>
</evidence>
<organism evidence="4 5">
    <name type="scientific">Aulographum hederae CBS 113979</name>
    <dbReference type="NCBI Taxonomy" id="1176131"/>
    <lineage>
        <taxon>Eukaryota</taxon>
        <taxon>Fungi</taxon>
        <taxon>Dikarya</taxon>
        <taxon>Ascomycota</taxon>
        <taxon>Pezizomycotina</taxon>
        <taxon>Dothideomycetes</taxon>
        <taxon>Pleosporomycetidae</taxon>
        <taxon>Aulographales</taxon>
        <taxon>Aulographaceae</taxon>
    </lineage>
</organism>
<dbReference type="Proteomes" id="UP000800041">
    <property type="component" value="Unassembled WGS sequence"/>
</dbReference>